<evidence type="ECO:0000313" key="3">
    <source>
        <dbReference type="Proteomes" id="UP000272942"/>
    </source>
</evidence>
<accession>A0A183AW63</accession>
<feature type="compositionally biased region" description="Low complexity" evidence="1">
    <location>
        <begin position="28"/>
        <end position="39"/>
    </location>
</feature>
<evidence type="ECO:0000313" key="2">
    <source>
        <dbReference type="EMBL" id="VDP88178.1"/>
    </source>
</evidence>
<feature type="compositionally biased region" description="Pro residues" evidence="1">
    <location>
        <begin position="60"/>
        <end position="78"/>
    </location>
</feature>
<organism evidence="4">
    <name type="scientific">Echinostoma caproni</name>
    <dbReference type="NCBI Taxonomy" id="27848"/>
    <lineage>
        <taxon>Eukaryota</taxon>
        <taxon>Metazoa</taxon>
        <taxon>Spiralia</taxon>
        <taxon>Lophotrochozoa</taxon>
        <taxon>Platyhelminthes</taxon>
        <taxon>Trematoda</taxon>
        <taxon>Digenea</taxon>
        <taxon>Plagiorchiida</taxon>
        <taxon>Echinostomata</taxon>
        <taxon>Echinostomatoidea</taxon>
        <taxon>Echinostomatidae</taxon>
        <taxon>Echinostoma</taxon>
    </lineage>
</organism>
<evidence type="ECO:0000313" key="4">
    <source>
        <dbReference type="WBParaSite" id="ECPE_0001123301-mRNA-1"/>
    </source>
</evidence>
<name>A0A183AW63_9TREM</name>
<gene>
    <name evidence="2" type="ORF">ECPE_LOCUS11198</name>
</gene>
<reference evidence="2 3" key="2">
    <citation type="submission" date="2018-11" db="EMBL/GenBank/DDBJ databases">
        <authorList>
            <consortium name="Pathogen Informatics"/>
        </authorList>
    </citation>
    <scope>NUCLEOTIDE SEQUENCE [LARGE SCALE GENOMIC DNA]</scope>
    <source>
        <strain evidence="2 3">Egypt</strain>
    </source>
</reference>
<dbReference type="Proteomes" id="UP000272942">
    <property type="component" value="Unassembled WGS sequence"/>
</dbReference>
<dbReference type="OrthoDB" id="10651082at2759"/>
<proteinExistence type="predicted"/>
<reference evidence="4" key="1">
    <citation type="submission" date="2016-06" db="UniProtKB">
        <authorList>
            <consortium name="WormBaseParasite"/>
        </authorList>
    </citation>
    <scope>IDENTIFICATION</scope>
</reference>
<evidence type="ECO:0000256" key="1">
    <source>
        <dbReference type="SAM" id="MobiDB-lite"/>
    </source>
</evidence>
<sequence length="203" mass="22198">MDDRPLSSRGAYNINWDEIDENSDPFTSKASGKSFAKSPKPAPPPRSPAKVTSKGDGPTPDQPQPPTSDNPPPQPKSPIQPKVTQSPDQTETANPPTEPETVRSPAKSKPVEVPNEQKTDESSIQSKSPAKVKPKPPVRKPVSARVPNGQPMKGPNESKQSDTDSDEFPKPCKSEFLFRKGVSCVMKHFVTQIVFLGFLHYFN</sequence>
<dbReference type="EMBL" id="UZAN01050371">
    <property type="protein sequence ID" value="VDP88178.1"/>
    <property type="molecule type" value="Genomic_DNA"/>
</dbReference>
<keyword evidence="3" id="KW-1185">Reference proteome</keyword>
<feature type="compositionally biased region" description="Basic and acidic residues" evidence="1">
    <location>
        <begin position="159"/>
        <end position="172"/>
    </location>
</feature>
<dbReference type="AlphaFoldDB" id="A0A183AW63"/>
<feature type="region of interest" description="Disordered" evidence="1">
    <location>
        <begin position="1"/>
        <end position="172"/>
    </location>
</feature>
<dbReference type="WBParaSite" id="ECPE_0001123301-mRNA-1">
    <property type="protein sequence ID" value="ECPE_0001123301-mRNA-1"/>
    <property type="gene ID" value="ECPE_0001123301"/>
</dbReference>
<protein>
    <submittedName>
        <fullName evidence="4">Vegetative cell wall protein gp1-like</fullName>
    </submittedName>
</protein>